<proteinExistence type="predicted"/>
<keyword evidence="1" id="KW-0732">Signal</keyword>
<sequence>MRQPFPCAVLAMLLIFALLRPAAAIEIELARSYPALRDGDARAVLHVIGTTDADTMDGLIRAYRAVHPDLALVYHQAISGDVYQAVEEAATFDGETYDLAISSAMDLQIKLVNDGHARLHRSVATARLPRWASWRERIFGFTREPAVIAYDTRAFAATPPQSRFELLNLLRSEEARFSGRIATYDPNLSGLGYLFATQDSLQSETYWRLMEVFGNLSARLSCCSGEMLDLLENGEVAVAYNVLGSYAQARRDAGAPIGIVYPEDYTLLMVRTALIPRSSDNPGDAGSFVDFLVSPEGQRVIAGEVSLAPVLPEGDEGSLIPVRLGPGLLVFLDALKRRAFLSEWQSAVTERR</sequence>
<protein>
    <submittedName>
        <fullName evidence="2">ABC transporter substrate-binding protein</fullName>
    </submittedName>
</protein>
<evidence type="ECO:0000313" key="3">
    <source>
        <dbReference type="Proteomes" id="UP000761264"/>
    </source>
</evidence>
<dbReference type="Proteomes" id="UP000761264">
    <property type="component" value="Unassembled WGS sequence"/>
</dbReference>
<dbReference type="Gene3D" id="3.40.190.10">
    <property type="entry name" value="Periplasmic binding protein-like II"/>
    <property type="match status" value="2"/>
</dbReference>
<accession>A0A967K9Q2</accession>
<keyword evidence="3" id="KW-1185">Reference proteome</keyword>
<reference evidence="2" key="1">
    <citation type="submission" date="2020-03" db="EMBL/GenBank/DDBJ databases">
        <title>Genome of Pelagibius litoralis DSM 21314T.</title>
        <authorList>
            <person name="Wang G."/>
        </authorList>
    </citation>
    <scope>NUCLEOTIDE SEQUENCE</scope>
    <source>
        <strain evidence="2">DSM 21314</strain>
    </source>
</reference>
<evidence type="ECO:0000313" key="2">
    <source>
        <dbReference type="EMBL" id="NIA70032.1"/>
    </source>
</evidence>
<dbReference type="RefSeq" id="WP_167226212.1">
    <property type="nucleotide sequence ID" value="NZ_JAAQPH010000011.1"/>
</dbReference>
<dbReference type="PANTHER" id="PTHR30006">
    <property type="entry name" value="THIAMINE-BINDING PERIPLASMIC PROTEIN-RELATED"/>
    <property type="match status" value="1"/>
</dbReference>
<dbReference type="PANTHER" id="PTHR30006:SF25">
    <property type="entry name" value="PHOSPHOGLYCERATE TRANSPORT REGULATORY PROTEIN PGTC"/>
    <property type="match status" value="1"/>
</dbReference>
<evidence type="ECO:0000256" key="1">
    <source>
        <dbReference type="ARBA" id="ARBA00022729"/>
    </source>
</evidence>
<comment type="caution">
    <text evidence="2">The sequence shown here is derived from an EMBL/GenBank/DDBJ whole genome shotgun (WGS) entry which is preliminary data.</text>
</comment>
<dbReference type="AlphaFoldDB" id="A0A967K9Q2"/>
<dbReference type="Pfam" id="PF13531">
    <property type="entry name" value="SBP_bac_11"/>
    <property type="match status" value="1"/>
</dbReference>
<gene>
    <name evidence="2" type="ORF">HBA54_15615</name>
</gene>
<dbReference type="GO" id="GO:0030288">
    <property type="term" value="C:outer membrane-bounded periplasmic space"/>
    <property type="evidence" value="ECO:0007669"/>
    <property type="project" value="TreeGrafter"/>
</dbReference>
<dbReference type="SUPFAM" id="SSF53850">
    <property type="entry name" value="Periplasmic binding protein-like II"/>
    <property type="match status" value="1"/>
</dbReference>
<organism evidence="2 3">
    <name type="scientific">Pelagibius litoralis</name>
    <dbReference type="NCBI Taxonomy" id="374515"/>
    <lineage>
        <taxon>Bacteria</taxon>
        <taxon>Pseudomonadati</taxon>
        <taxon>Pseudomonadota</taxon>
        <taxon>Alphaproteobacteria</taxon>
        <taxon>Rhodospirillales</taxon>
        <taxon>Rhodovibrionaceae</taxon>
        <taxon>Pelagibius</taxon>
    </lineage>
</organism>
<name>A0A967K9Q2_9PROT</name>
<dbReference type="EMBL" id="JAAQPH010000011">
    <property type="protein sequence ID" value="NIA70032.1"/>
    <property type="molecule type" value="Genomic_DNA"/>
</dbReference>